<feature type="signal peptide" evidence="1">
    <location>
        <begin position="1"/>
        <end position="27"/>
    </location>
</feature>
<evidence type="ECO:0000313" key="3">
    <source>
        <dbReference type="Proteomes" id="UP001221217"/>
    </source>
</evidence>
<evidence type="ECO:0000313" key="2">
    <source>
        <dbReference type="EMBL" id="MDC7227354.1"/>
    </source>
</evidence>
<dbReference type="EMBL" id="JAQQAL010000024">
    <property type="protein sequence ID" value="MDC7227354.1"/>
    <property type="molecule type" value="Genomic_DNA"/>
</dbReference>
<evidence type="ECO:0000256" key="1">
    <source>
        <dbReference type="SAM" id="SignalP"/>
    </source>
</evidence>
<gene>
    <name evidence="2" type="ORF">PQJ61_11385</name>
</gene>
<reference evidence="2 3" key="1">
    <citation type="submission" date="2022-12" db="EMBL/GenBank/DDBJ databases">
        <title>Metagenome assembled genome from gulf of manar.</title>
        <authorList>
            <person name="Kohli P."/>
            <person name="Pk S."/>
            <person name="Venkata Ramana C."/>
            <person name="Sasikala C."/>
        </authorList>
    </citation>
    <scope>NUCLEOTIDE SEQUENCE [LARGE SCALE GENOMIC DNA]</scope>
    <source>
        <strain evidence="2">JB008</strain>
    </source>
</reference>
<accession>A0AAJ1IDQ5</accession>
<dbReference type="PROSITE" id="PS51257">
    <property type="entry name" value="PROKAR_LIPOPROTEIN"/>
    <property type="match status" value="1"/>
</dbReference>
<comment type="caution">
    <text evidence="2">The sequence shown here is derived from an EMBL/GenBank/DDBJ whole genome shotgun (WGS) entry which is preliminary data.</text>
</comment>
<protein>
    <submittedName>
        <fullName evidence="2">Uncharacterized protein</fullName>
    </submittedName>
</protein>
<name>A0AAJ1IDQ5_9SPIO</name>
<feature type="chain" id="PRO_5042591581" evidence="1">
    <location>
        <begin position="28"/>
        <end position="507"/>
    </location>
</feature>
<dbReference type="AlphaFoldDB" id="A0AAJ1IDQ5"/>
<keyword evidence="1" id="KW-0732">Signal</keyword>
<organism evidence="2 3">
    <name type="scientific">Candidatus Thalassospirochaeta sargassi</name>
    <dbReference type="NCBI Taxonomy" id="3119039"/>
    <lineage>
        <taxon>Bacteria</taxon>
        <taxon>Pseudomonadati</taxon>
        <taxon>Spirochaetota</taxon>
        <taxon>Spirochaetia</taxon>
        <taxon>Spirochaetales</taxon>
        <taxon>Spirochaetaceae</taxon>
        <taxon>Candidatus Thalassospirochaeta</taxon>
    </lineage>
</organism>
<dbReference type="Proteomes" id="UP001221217">
    <property type="component" value="Unassembled WGS sequence"/>
</dbReference>
<proteinExistence type="predicted"/>
<sequence>MNKIKTAGLLLLTALILLLSSCGGMTADSEDVSIDLSSVTSKAVGDDYNHLKVWLAIEGTNSFYREESFDLATGQDTITLESLPVGPAYKIFMSLGVKTDDIFTVERSANGIINVTGGALTTTTIQSEEIKTTAFTELIGTAVNGAAFIDDSVYTVGADGSVLYYGSTSINEKAAPGDTVLRDVDKGYEDNVIITAKATNGQAVGLFDKEEEVFNFDFSSDLPEAMFGVDYAGDTTIDLLSSYIFYDDDLNMQLGLSQMDGGIVLSVYGEFDYGEGTETATEWLAVDFSEVLEALEEFEIDLSGEFFKGFSVLSYENTDGDEYVWLFVASKLGNFRFQIPLNEDGLDDSAFDDEDVEGEDTILNMFTDFALNNTYLEDRVVLNLGNYNNDYLFVGTDSGLYKMTAEASVSDMEAEEIFAEGERIELLACSEDYTACVTAMELLVINNENGNVARVAFNQGLPALGKLNDDGITGLAWDDSTLYVAGSYGLVSLDVSPANVDLDWETE</sequence>